<dbReference type="Gene3D" id="3.40.50.2300">
    <property type="match status" value="1"/>
</dbReference>
<dbReference type="Pfam" id="PF00072">
    <property type="entry name" value="Response_reg"/>
    <property type="match status" value="1"/>
</dbReference>
<dbReference type="InterPro" id="IPR001789">
    <property type="entry name" value="Sig_transdc_resp-reg_receiver"/>
</dbReference>
<keyword evidence="3 7" id="KW-0238">DNA-binding</keyword>
<feature type="DNA-binding region" description="OmpR/PhoB-type" evidence="7">
    <location>
        <begin position="127"/>
        <end position="224"/>
    </location>
</feature>
<dbReference type="GO" id="GO:0000156">
    <property type="term" value="F:phosphorelay response regulator activity"/>
    <property type="evidence" value="ECO:0007669"/>
    <property type="project" value="TreeGrafter"/>
</dbReference>
<dbReference type="RefSeq" id="WP_212694841.1">
    <property type="nucleotide sequence ID" value="NZ_CP058649.1"/>
</dbReference>
<comment type="function">
    <text evidence="5">May play the central regulatory role in sporulation. It may be an element of the effector pathway responsible for the activation of sporulation genes in response to nutritional stress. Spo0A may act in concert with spo0H (a sigma factor) to control the expression of some genes that are critical to the sporulation process.</text>
</comment>
<proteinExistence type="predicted"/>
<dbReference type="InterPro" id="IPR039420">
    <property type="entry name" value="WalR-like"/>
</dbReference>
<accession>A0A8J8SI71</accession>
<dbReference type="SMART" id="SM00862">
    <property type="entry name" value="Trans_reg_C"/>
    <property type="match status" value="1"/>
</dbReference>
<dbReference type="InterPro" id="IPR011006">
    <property type="entry name" value="CheY-like_superfamily"/>
</dbReference>
<dbReference type="SUPFAM" id="SSF46894">
    <property type="entry name" value="C-terminal effector domain of the bipartite response regulators"/>
    <property type="match status" value="1"/>
</dbReference>
<keyword evidence="6" id="KW-0597">Phosphoprotein</keyword>
<dbReference type="InterPro" id="IPR001867">
    <property type="entry name" value="OmpR/PhoB-type_DNA-bd"/>
</dbReference>
<evidence type="ECO:0000259" key="9">
    <source>
        <dbReference type="PROSITE" id="PS51755"/>
    </source>
</evidence>
<sequence>MFKIFIIEDDATIATIISDNLQKWGYETKIVEDFTDVFTEYVNFKPDLVLMDIVLPLYDGYYWCSKIRKESKVPIIFISSKDTNMDILMAINMGADDYVTKPYSMDILLAKISALIRRTYSYTSNTANLMEHKGAVLNLDDGTLIYEDERIELTKNEYRILYVLMRHKDSIVSRDKIMRNLWEHESFVDDNTLTVNINRLRKKLDGKGLSQFITTKKGQGYMIE</sequence>
<dbReference type="GO" id="GO:0032993">
    <property type="term" value="C:protein-DNA complex"/>
    <property type="evidence" value="ECO:0007669"/>
    <property type="project" value="TreeGrafter"/>
</dbReference>
<feature type="modified residue" description="4-aspartylphosphate" evidence="6">
    <location>
        <position position="52"/>
    </location>
</feature>
<dbReference type="AlphaFoldDB" id="A0A8J8SI71"/>
<reference evidence="10" key="1">
    <citation type="submission" date="2020-07" db="EMBL/GenBank/DDBJ databases">
        <title>Vallitalea pronyensis genome.</title>
        <authorList>
            <person name="Postec A."/>
        </authorList>
    </citation>
    <scope>NUCLEOTIDE SEQUENCE</scope>
    <source>
        <strain evidence="10">FatNI3</strain>
    </source>
</reference>
<dbReference type="GO" id="GO:0005829">
    <property type="term" value="C:cytosol"/>
    <property type="evidence" value="ECO:0007669"/>
    <property type="project" value="TreeGrafter"/>
</dbReference>
<dbReference type="GO" id="GO:0000976">
    <property type="term" value="F:transcription cis-regulatory region binding"/>
    <property type="evidence" value="ECO:0007669"/>
    <property type="project" value="TreeGrafter"/>
</dbReference>
<dbReference type="InterPro" id="IPR016032">
    <property type="entry name" value="Sig_transdc_resp-reg_C-effctor"/>
</dbReference>
<organism evidence="10 11">
    <name type="scientific">Vallitalea pronyensis</name>
    <dbReference type="NCBI Taxonomy" id="1348613"/>
    <lineage>
        <taxon>Bacteria</taxon>
        <taxon>Bacillati</taxon>
        <taxon>Bacillota</taxon>
        <taxon>Clostridia</taxon>
        <taxon>Lachnospirales</taxon>
        <taxon>Vallitaleaceae</taxon>
        <taxon>Vallitalea</taxon>
    </lineage>
</organism>
<dbReference type="PROSITE" id="PS51755">
    <property type="entry name" value="OMPR_PHOB"/>
    <property type="match status" value="1"/>
</dbReference>
<dbReference type="PANTHER" id="PTHR48111:SF43">
    <property type="entry name" value="STAGE 0 SPORULATION PROTEIN A HOMOLOG"/>
    <property type="match status" value="1"/>
</dbReference>
<dbReference type="KEGG" id="vpy:HZI73_18445"/>
<dbReference type="Proteomes" id="UP000683246">
    <property type="component" value="Chromosome"/>
</dbReference>
<evidence type="ECO:0000313" key="10">
    <source>
        <dbReference type="EMBL" id="QUI24149.1"/>
    </source>
</evidence>
<evidence type="ECO:0000259" key="8">
    <source>
        <dbReference type="PROSITE" id="PS50110"/>
    </source>
</evidence>
<evidence type="ECO:0000256" key="6">
    <source>
        <dbReference type="PROSITE-ProRule" id="PRU00169"/>
    </source>
</evidence>
<dbReference type="CDD" id="cd00383">
    <property type="entry name" value="trans_reg_C"/>
    <property type="match status" value="1"/>
</dbReference>
<keyword evidence="11" id="KW-1185">Reference proteome</keyword>
<dbReference type="PANTHER" id="PTHR48111">
    <property type="entry name" value="REGULATOR OF RPOS"/>
    <property type="match status" value="1"/>
</dbReference>
<evidence type="ECO:0000313" key="11">
    <source>
        <dbReference type="Proteomes" id="UP000683246"/>
    </source>
</evidence>
<evidence type="ECO:0000256" key="5">
    <source>
        <dbReference type="ARBA" id="ARBA00024867"/>
    </source>
</evidence>
<feature type="domain" description="OmpR/PhoB-type" evidence="9">
    <location>
        <begin position="127"/>
        <end position="224"/>
    </location>
</feature>
<dbReference type="Gene3D" id="1.10.10.10">
    <property type="entry name" value="Winged helix-like DNA-binding domain superfamily/Winged helix DNA-binding domain"/>
    <property type="match status" value="1"/>
</dbReference>
<gene>
    <name evidence="10" type="ORF">HZI73_18445</name>
</gene>
<dbReference type="EMBL" id="CP058649">
    <property type="protein sequence ID" value="QUI24149.1"/>
    <property type="molecule type" value="Genomic_DNA"/>
</dbReference>
<dbReference type="Pfam" id="PF00486">
    <property type="entry name" value="Trans_reg_C"/>
    <property type="match status" value="1"/>
</dbReference>
<dbReference type="CDD" id="cd18159">
    <property type="entry name" value="REC_OmpR_NsrR-like"/>
    <property type="match status" value="1"/>
</dbReference>
<dbReference type="SUPFAM" id="SSF52172">
    <property type="entry name" value="CheY-like"/>
    <property type="match status" value="1"/>
</dbReference>
<evidence type="ECO:0000256" key="2">
    <source>
        <dbReference type="ARBA" id="ARBA00023015"/>
    </source>
</evidence>
<keyword evidence="2" id="KW-0805">Transcription regulation</keyword>
<dbReference type="GO" id="GO:0006355">
    <property type="term" value="P:regulation of DNA-templated transcription"/>
    <property type="evidence" value="ECO:0007669"/>
    <property type="project" value="InterPro"/>
</dbReference>
<evidence type="ECO:0000256" key="1">
    <source>
        <dbReference type="ARBA" id="ARBA00018672"/>
    </source>
</evidence>
<dbReference type="PROSITE" id="PS50110">
    <property type="entry name" value="RESPONSE_REGULATORY"/>
    <property type="match status" value="1"/>
</dbReference>
<keyword evidence="4" id="KW-0804">Transcription</keyword>
<protein>
    <recommendedName>
        <fullName evidence="1">Stage 0 sporulation protein A homolog</fullName>
    </recommendedName>
</protein>
<evidence type="ECO:0000256" key="3">
    <source>
        <dbReference type="ARBA" id="ARBA00023125"/>
    </source>
</evidence>
<feature type="domain" description="Response regulatory" evidence="8">
    <location>
        <begin position="3"/>
        <end position="116"/>
    </location>
</feature>
<evidence type="ECO:0000256" key="4">
    <source>
        <dbReference type="ARBA" id="ARBA00023163"/>
    </source>
</evidence>
<dbReference type="Gene3D" id="6.10.250.690">
    <property type="match status" value="1"/>
</dbReference>
<evidence type="ECO:0000256" key="7">
    <source>
        <dbReference type="PROSITE-ProRule" id="PRU01091"/>
    </source>
</evidence>
<dbReference type="InterPro" id="IPR036388">
    <property type="entry name" value="WH-like_DNA-bd_sf"/>
</dbReference>
<name>A0A8J8SI71_9FIRM</name>
<dbReference type="SMART" id="SM00448">
    <property type="entry name" value="REC"/>
    <property type="match status" value="1"/>
</dbReference>